<dbReference type="Proteomes" id="UP000825935">
    <property type="component" value="Chromosome 14"/>
</dbReference>
<evidence type="ECO:0008006" key="5">
    <source>
        <dbReference type="Google" id="ProtNLM"/>
    </source>
</evidence>
<keyword evidence="4" id="KW-1185">Reference proteome</keyword>
<feature type="compositionally biased region" description="Low complexity" evidence="1">
    <location>
        <begin position="115"/>
        <end position="124"/>
    </location>
</feature>
<feature type="transmembrane region" description="Helical" evidence="2">
    <location>
        <begin position="415"/>
        <end position="441"/>
    </location>
</feature>
<protein>
    <recommendedName>
        <fullName evidence="5">Transmembrane protein</fullName>
    </recommendedName>
</protein>
<dbReference type="OMA" id="KWWLQFQ"/>
<evidence type="ECO:0000256" key="2">
    <source>
        <dbReference type="SAM" id="Phobius"/>
    </source>
</evidence>
<feature type="compositionally biased region" description="Polar residues" evidence="1">
    <location>
        <begin position="125"/>
        <end position="135"/>
    </location>
</feature>
<organism evidence="3 4">
    <name type="scientific">Ceratopteris richardii</name>
    <name type="common">Triangle waterfern</name>
    <dbReference type="NCBI Taxonomy" id="49495"/>
    <lineage>
        <taxon>Eukaryota</taxon>
        <taxon>Viridiplantae</taxon>
        <taxon>Streptophyta</taxon>
        <taxon>Embryophyta</taxon>
        <taxon>Tracheophyta</taxon>
        <taxon>Polypodiopsida</taxon>
        <taxon>Polypodiidae</taxon>
        <taxon>Polypodiales</taxon>
        <taxon>Pteridineae</taxon>
        <taxon>Pteridaceae</taxon>
        <taxon>Parkerioideae</taxon>
        <taxon>Ceratopteris</taxon>
    </lineage>
</organism>
<gene>
    <name evidence="3" type="ORF">KP509_14G074000</name>
</gene>
<keyword evidence="2" id="KW-0472">Membrane</keyword>
<sequence length="443" mass="48906">MSKCARMPCFPGNSWTDLGDMSDLPWQFGPGSPLDVDLRYVTVGESPISSLGDSAILKGSKKSLESELEWQWIIDQQQTCKCEWFSSNKFENNHTRDGPGSATVKEDGLRIETDSSTSSLFSGSRTEGSSDAGTSKLSTLSVEINAVKQSHRDVAEWRTANSKELAALVSQKGQTYLENCDLPSSQSSLSWKGPLSSCNLTSSKDIASFSSPADRASLTSMLSRQESTFTGKPASTGSCGLQHTLEHCPCVSQPQPVHCSLPWSSAYRRSEDQVAWKMRNRAHKHELEALGEALCHSQTRAREAEKMANKVLQEREKLTGLLFRESWTAHTYKQWVQTLEMENLLLKMSYGSDMEWLGSELSDICSLCGINVNPLKHPRKNVSQVMGHNFSRDWVGNHRKHGCASESSVWLRCTIGLAFALGLSFAGAGLVIGWSMGWILLSH</sequence>
<proteinExistence type="predicted"/>
<feature type="region of interest" description="Disordered" evidence="1">
    <location>
        <begin position="93"/>
        <end position="135"/>
    </location>
</feature>
<comment type="caution">
    <text evidence="3">The sequence shown here is derived from an EMBL/GenBank/DDBJ whole genome shotgun (WGS) entry which is preliminary data.</text>
</comment>
<dbReference type="EMBL" id="CM035419">
    <property type="protein sequence ID" value="KAH7416073.1"/>
    <property type="molecule type" value="Genomic_DNA"/>
</dbReference>
<keyword evidence="2" id="KW-1133">Transmembrane helix</keyword>
<dbReference type="OrthoDB" id="1920951at2759"/>
<keyword evidence="2" id="KW-0812">Transmembrane</keyword>
<evidence type="ECO:0000313" key="3">
    <source>
        <dbReference type="EMBL" id="KAH7416075.1"/>
    </source>
</evidence>
<dbReference type="PANTHER" id="PTHR33868:SF2">
    <property type="entry name" value="EXPRESSED PROTEIN"/>
    <property type="match status" value="1"/>
</dbReference>
<dbReference type="PANTHER" id="PTHR33868">
    <property type="entry name" value="EXPRESSED PROTEIN"/>
    <property type="match status" value="1"/>
</dbReference>
<reference evidence="3" key="1">
    <citation type="submission" date="2021-08" db="EMBL/GenBank/DDBJ databases">
        <title>WGS assembly of Ceratopteris richardii.</title>
        <authorList>
            <person name="Marchant D.B."/>
            <person name="Chen G."/>
            <person name="Jenkins J."/>
            <person name="Shu S."/>
            <person name="Leebens-Mack J."/>
            <person name="Grimwood J."/>
            <person name="Schmutz J."/>
            <person name="Soltis P."/>
            <person name="Soltis D."/>
            <person name="Chen Z.-H."/>
        </authorList>
    </citation>
    <scope>NUCLEOTIDE SEQUENCE</scope>
    <source>
        <strain evidence="3">Whitten #5841</strain>
        <tissue evidence="3">Leaf</tissue>
    </source>
</reference>
<evidence type="ECO:0000313" key="4">
    <source>
        <dbReference type="Proteomes" id="UP000825935"/>
    </source>
</evidence>
<dbReference type="AlphaFoldDB" id="A0A8T2TD36"/>
<accession>A0A8T2TD36</accession>
<feature type="compositionally biased region" description="Basic and acidic residues" evidence="1">
    <location>
        <begin position="104"/>
        <end position="113"/>
    </location>
</feature>
<dbReference type="EMBL" id="CM035419">
    <property type="protein sequence ID" value="KAH7416075.1"/>
    <property type="molecule type" value="Genomic_DNA"/>
</dbReference>
<name>A0A8T2TD36_CERRI</name>
<evidence type="ECO:0000256" key="1">
    <source>
        <dbReference type="SAM" id="MobiDB-lite"/>
    </source>
</evidence>